<dbReference type="RefSeq" id="WP_166234731.1">
    <property type="nucleotide sequence ID" value="NZ_CP049865.1"/>
</dbReference>
<organism evidence="2 3">
    <name type="scientific">Propioniciclava coleopterorum</name>
    <dbReference type="NCBI Taxonomy" id="2714937"/>
    <lineage>
        <taxon>Bacteria</taxon>
        <taxon>Bacillati</taxon>
        <taxon>Actinomycetota</taxon>
        <taxon>Actinomycetes</taxon>
        <taxon>Propionibacteriales</taxon>
        <taxon>Propionibacteriaceae</taxon>
        <taxon>Propioniciclava</taxon>
    </lineage>
</organism>
<evidence type="ECO:0000256" key="1">
    <source>
        <dbReference type="SAM" id="MobiDB-lite"/>
    </source>
</evidence>
<keyword evidence="3" id="KW-1185">Reference proteome</keyword>
<accession>A0A6G7Y9U1</accession>
<feature type="region of interest" description="Disordered" evidence="1">
    <location>
        <begin position="18"/>
        <end position="90"/>
    </location>
</feature>
<dbReference type="Proteomes" id="UP000501058">
    <property type="component" value="Chromosome"/>
</dbReference>
<evidence type="ECO:0000313" key="3">
    <source>
        <dbReference type="Proteomes" id="UP000501058"/>
    </source>
</evidence>
<reference evidence="2 3" key="1">
    <citation type="submission" date="2020-03" db="EMBL/GenBank/DDBJ databases">
        <title>Propioniciclava sp. nov., isolated from Hydrophilus acuminatus.</title>
        <authorList>
            <person name="Hyun D.-W."/>
            <person name="Bae J.-W."/>
        </authorList>
    </citation>
    <scope>NUCLEOTIDE SEQUENCE [LARGE SCALE GENOMIC DNA]</scope>
    <source>
        <strain evidence="2 3">HDW11</strain>
    </source>
</reference>
<name>A0A6G7Y9U1_9ACTN</name>
<protein>
    <submittedName>
        <fullName evidence="2">Uncharacterized protein</fullName>
    </submittedName>
</protein>
<feature type="compositionally biased region" description="Basic and acidic residues" evidence="1">
    <location>
        <begin position="25"/>
        <end position="58"/>
    </location>
</feature>
<sequence>MPRRVGLPGASELFRSTAAELNEAADAHRASRRPGDHRTAAPRRTRDAGPAAHDELRAPDPAPEPATAEQEAPRRRLAAASGPVEHTGRVRHDEKITVYVSSEELLALERLRLELRAEHGLAVDRGRIVRAAIASALAAIEAEGAGSDVLRRLAAPS</sequence>
<proteinExistence type="predicted"/>
<evidence type="ECO:0000313" key="2">
    <source>
        <dbReference type="EMBL" id="QIK73664.1"/>
    </source>
</evidence>
<gene>
    <name evidence="2" type="ORF">G7070_17080</name>
</gene>
<dbReference type="EMBL" id="CP049865">
    <property type="protein sequence ID" value="QIK73664.1"/>
    <property type="molecule type" value="Genomic_DNA"/>
</dbReference>
<dbReference type="AlphaFoldDB" id="A0A6G7Y9U1"/>
<dbReference type="KEGG" id="prv:G7070_17080"/>